<dbReference type="PANTHER" id="PTHR31900">
    <property type="entry name" value="F-BOX/RNI SUPERFAMILY PROTEIN-RELATED"/>
    <property type="match status" value="1"/>
</dbReference>
<accession>A0A328DEU0</accession>
<dbReference type="Pfam" id="PF00646">
    <property type="entry name" value="F-box"/>
    <property type="match status" value="1"/>
</dbReference>
<keyword evidence="4" id="KW-1185">Reference proteome</keyword>
<dbReference type="InterPro" id="IPR001810">
    <property type="entry name" value="F-box_dom"/>
</dbReference>
<gene>
    <name evidence="3" type="ORF">DM860_009216</name>
</gene>
<dbReference type="InterPro" id="IPR055357">
    <property type="entry name" value="LRR_At1g61320_AtMIF1"/>
</dbReference>
<name>A0A328DEU0_9ASTE</name>
<dbReference type="Pfam" id="PF23622">
    <property type="entry name" value="LRR_At1g61320_AtMIF1"/>
    <property type="match status" value="1"/>
</dbReference>
<dbReference type="InterPro" id="IPR036047">
    <property type="entry name" value="F-box-like_dom_sf"/>
</dbReference>
<sequence>MQTTNQILRKRKRATQLNDLGNDVLSHILSFLTLEEAMQTSILCKRWQYIWLPHPFLKLKQKRVHSSYGFLKFIQRILTLRGSSKLIKFKLKSQTNSSSLIESLISAAVKCEVEECELHLKANMKDPIFFPHMLHNSSTLTYLEIKMTYQVRLIVHPSMCTLPNLKILKLRRVTFFEQQPTKSLFSGCLALEELRLQHCLWEGVTTVTIPSSNLHTLVIEEPLCDFSYDPKIANKFIIGGDRLKVLDYRGRLFFEYNLLNNKLLEDSSIMHCPLWDEYQELIQSRYHKLLSQAKHISQRTDGGYGLIPRRKCRYCE</sequence>
<evidence type="ECO:0000259" key="2">
    <source>
        <dbReference type="Pfam" id="PF23622"/>
    </source>
</evidence>
<reference evidence="3 4" key="1">
    <citation type="submission" date="2018-06" db="EMBL/GenBank/DDBJ databases">
        <title>The Genome of Cuscuta australis (Dodder) Provides Insight into the Evolution of Plant Parasitism.</title>
        <authorList>
            <person name="Liu H."/>
        </authorList>
    </citation>
    <scope>NUCLEOTIDE SEQUENCE [LARGE SCALE GENOMIC DNA]</scope>
    <source>
        <strain evidence="4">cv. Yunnan</strain>
        <tissue evidence="3">Vines</tissue>
    </source>
</reference>
<dbReference type="SUPFAM" id="SSF52047">
    <property type="entry name" value="RNI-like"/>
    <property type="match status" value="1"/>
</dbReference>
<protein>
    <submittedName>
        <fullName evidence="3">Uncharacterized protein</fullName>
    </submittedName>
</protein>
<feature type="domain" description="F-box" evidence="1">
    <location>
        <begin position="17"/>
        <end position="57"/>
    </location>
</feature>
<dbReference type="Gene3D" id="1.20.1280.50">
    <property type="match status" value="1"/>
</dbReference>
<feature type="domain" description="At1g61320/AtMIF1 LRR" evidence="2">
    <location>
        <begin position="87"/>
        <end position="218"/>
    </location>
</feature>
<dbReference type="EMBL" id="NQVE01000162">
    <property type="protein sequence ID" value="RAL42709.1"/>
    <property type="molecule type" value="Genomic_DNA"/>
</dbReference>
<organism evidence="3 4">
    <name type="scientific">Cuscuta australis</name>
    <dbReference type="NCBI Taxonomy" id="267555"/>
    <lineage>
        <taxon>Eukaryota</taxon>
        <taxon>Viridiplantae</taxon>
        <taxon>Streptophyta</taxon>
        <taxon>Embryophyta</taxon>
        <taxon>Tracheophyta</taxon>
        <taxon>Spermatophyta</taxon>
        <taxon>Magnoliopsida</taxon>
        <taxon>eudicotyledons</taxon>
        <taxon>Gunneridae</taxon>
        <taxon>Pentapetalae</taxon>
        <taxon>asterids</taxon>
        <taxon>lamiids</taxon>
        <taxon>Solanales</taxon>
        <taxon>Convolvulaceae</taxon>
        <taxon>Cuscuteae</taxon>
        <taxon>Cuscuta</taxon>
        <taxon>Cuscuta subgen. Grammica</taxon>
        <taxon>Cuscuta sect. Cleistogrammica</taxon>
    </lineage>
</organism>
<dbReference type="Proteomes" id="UP000249390">
    <property type="component" value="Unassembled WGS sequence"/>
</dbReference>
<evidence type="ECO:0000259" key="1">
    <source>
        <dbReference type="Pfam" id="PF00646"/>
    </source>
</evidence>
<comment type="caution">
    <text evidence="3">The sequence shown here is derived from an EMBL/GenBank/DDBJ whole genome shotgun (WGS) entry which is preliminary data.</text>
</comment>
<dbReference type="AlphaFoldDB" id="A0A328DEU0"/>
<dbReference type="SUPFAM" id="SSF81383">
    <property type="entry name" value="F-box domain"/>
    <property type="match status" value="1"/>
</dbReference>
<evidence type="ECO:0000313" key="3">
    <source>
        <dbReference type="EMBL" id="RAL42709.1"/>
    </source>
</evidence>
<dbReference type="PANTHER" id="PTHR31900:SF30">
    <property type="entry name" value="SUPERFAMILY PROTEIN, PUTATIVE-RELATED"/>
    <property type="match status" value="1"/>
</dbReference>
<dbReference type="Gene3D" id="3.80.10.10">
    <property type="entry name" value="Ribonuclease Inhibitor"/>
    <property type="match status" value="1"/>
</dbReference>
<evidence type="ECO:0000313" key="4">
    <source>
        <dbReference type="Proteomes" id="UP000249390"/>
    </source>
</evidence>
<proteinExistence type="predicted"/>
<dbReference type="InterPro" id="IPR050232">
    <property type="entry name" value="FBL13/AtMIF1-like"/>
</dbReference>
<dbReference type="InterPro" id="IPR032675">
    <property type="entry name" value="LRR_dom_sf"/>
</dbReference>